<feature type="compositionally biased region" description="Gly residues" evidence="6">
    <location>
        <begin position="885"/>
        <end position="895"/>
    </location>
</feature>
<dbReference type="PRINTS" id="PR00380">
    <property type="entry name" value="KINESINHEAVY"/>
</dbReference>
<feature type="region of interest" description="Disordered" evidence="6">
    <location>
        <begin position="1299"/>
        <end position="1327"/>
    </location>
</feature>
<dbReference type="InterPro" id="IPR036961">
    <property type="entry name" value="Kinesin_motor_dom_sf"/>
</dbReference>
<feature type="compositionally biased region" description="Gly residues" evidence="6">
    <location>
        <begin position="1480"/>
        <end position="1496"/>
    </location>
</feature>
<evidence type="ECO:0000259" key="7">
    <source>
        <dbReference type="PROSITE" id="PS50067"/>
    </source>
</evidence>
<feature type="compositionally biased region" description="Polar residues" evidence="6">
    <location>
        <begin position="2171"/>
        <end position="2181"/>
    </location>
</feature>
<feature type="region of interest" description="Disordered" evidence="6">
    <location>
        <begin position="745"/>
        <end position="781"/>
    </location>
</feature>
<reference evidence="8 9" key="1">
    <citation type="journal article" date="2018" name="Nat. Ecol. Evol.">
        <title>Genomic signatures of mitonuclear coevolution across populations of Tigriopus californicus.</title>
        <authorList>
            <person name="Barreto F.S."/>
            <person name="Watson E.T."/>
            <person name="Lima T.G."/>
            <person name="Willett C.S."/>
            <person name="Edmands S."/>
            <person name="Li W."/>
            <person name="Burton R.S."/>
        </authorList>
    </citation>
    <scope>NUCLEOTIDE SEQUENCE [LARGE SCALE GENOMIC DNA]</scope>
    <source>
        <strain evidence="8 9">San Diego</strain>
    </source>
</reference>
<dbReference type="Pfam" id="PF00225">
    <property type="entry name" value="Kinesin"/>
    <property type="match status" value="2"/>
</dbReference>
<evidence type="ECO:0000313" key="8">
    <source>
        <dbReference type="EMBL" id="TRY69061.1"/>
    </source>
</evidence>
<accession>A0A553NUF3</accession>
<dbReference type="GO" id="GO:0003777">
    <property type="term" value="F:microtubule motor activity"/>
    <property type="evidence" value="ECO:0007669"/>
    <property type="project" value="InterPro"/>
</dbReference>
<feature type="compositionally biased region" description="Polar residues" evidence="6">
    <location>
        <begin position="1608"/>
        <end position="1623"/>
    </location>
</feature>
<sequence>MEKKKLLFDFTSILGKCPPPIPQSLLKRMELQPDSGGNPKNGTTNGSLGKVKVIMRVANSGLIDERKGSHFKLDKTKRQVTLFDPTNVGRQGENDERKVNVSAPKMFVFDGLFTDEDTQEDVASTALVDTITSVVHGSDGCLFCFGHASLGKSYTMIGSDESSKTLGVIPTAIAWLFRCIKEKKEKTSTRFSTSRQKVTPAGREGKGGKLVASKAEATTPTFVKMNGLNFDGGGGGGGGIGGNVEGEGNGSGSSESPTPLVPASHLESIHLCSTDSVPSSAATLSQLEPSKYIISHSGPMGTSSQQSTAAAFFARTRSKQHGSPFKQLNLLQQQQQQQQPEPMDSSSTLPMEKKKLLFDFTSILGKCPPPIPQSLLKRMELQPDSGGNPKNGTTNGSLGKVKVIMRVANSGLIDERKGSHFKLDKTKRQVTLFDPTNVGRQGENDERKVNVSAPKMFVFDGLFTDEDTQEDVASTALVDTITSVVHGSDGCLFCFGHASLGKSYTMIGSDESSKTLGVIPTAIAWLFRCIKEKKEKTSTRFSVRVSATEIGGPREEVKDLLANVSNEGDTSANLPAPSAYLPRASHQGPSQEPFQNMSELRCPSADKAGFFLDAALSARRVGDQSGKDSHFVYTLHVYQYSVDKSNNGKNRVGGGSGGNSVGNVIGGRSRLHLIDFGGCERMKTSTGGITLSALGHVILGIFNGQRHLPFRESPVTLLLKECLGSLSCQATMLAHISPAPSHYSETLHTTQLASRIHRMRRKKTKSNGGSGGGSGSGSSDEMKKLVKLHSSSSDFTTTTDPSSSEQSCDTVIYVGSNDDEGTDAEHPPVYLPNLNSGDNRGLISKVLRGSTIERNKSYSPTFSPSTPPCRGIGSFGGACHSGGSGGGGGGGGSGGSRCSTLDRKRQKSPLSPLRSPGRNSLRPGSLGGTPKRVLSHVRGGSLPRSNPKGKMPLHGKVAGYRQPPSQQQEWWIDSPTTSLGAQVQSGSQVLVRTMQKTTRTSADWSDQLYEGPSERRMRGSQPIYGFMDDHKKSMIQQWVECQTAQMQENHVNGGDKGITRLEHKNPEEPEPFAWLKAGQNSGDSDPNCKVLTQFKTAESSEDSLSDKQDQVIGITQVDVHHTQIKGSPQKSFPKASQSQAEEPTPMSEVSVPPSPAISSTSLGPEEVEARVEELLSVPDSVDLVDPDLDLDHIAQTEMQSLSFPLVEISKKVRNSMEEGNPGDDTQRRRMSQRENGEGEDLGPEASAGFLPLSCHEPRTITSSNPSNNTLARTETTQGIINPRSSSSAQESALLGAPAIGTKSISNGQPHSSSSHSTLSRRNERNIPEHIRSLDRLYSECEAMVESLKRQSRASSIKDEELLEGERPLSEAAAFVNDRGKIQMAQDDSSCSSTSGSEPDHLLQKQISSLDGQNLHFVNKRPGKNANGFEELEIPSVFHNEEFTKNFDQLAKLHDLYASVSSISAKSQSHLERQEQRRQRGGGVGVGGGGGGGGGGGARDDYRNGSCFSLGALMLNDPENANDPALEYSVGSSLCDINSLCSEPVRMFDYNDFFPPPPASLLVDEEDNLVGGTSISLSDLGLFNPGNSLSLPRPETRGACASMARTRGPNATASTAENGNTAESQSREMEQEGGGGGGGGGPERSDSPILEGIDHELAKYAKLKDLKQAYNVVRQEGQEKSPDHHRRDGNSQKPEGNKNQTQRSTTTVSEADLVLSPLRHLPDGASNPDLNLKTLSHKASVGESTFLPNSPSISGSSQHGGSSLVSSAKSTVLPRRSPGTGQSSSGSDHELDHALPLEHGVNGPTKSDLWLRRTSPPGTSPILKIEPEDHRLVHPRSFQSNQPTTPSSNSTSSKKAIVNRVVASVPSSPSKSGSVKQQKVPKFSRLFSSATKKISRSPLKIVKGTSSATSPTNTTSSVPNCEDKNSRRSTPTCVIPSPYSFPSAPTKNKPRGDTSSNDSGIHFDDRVRLRGRGAGKISHRRANNKHCKSSGYESVGLESERDSIESPTIGNKTLLDHPSPTKALTFLQFKLPPLRLVQYGEEYVKRLDCRARFNQFQKLKSEQRALKRQMSQAKSRLGADPRRWSYELHLEDSVVSQDKTNPTFVEAFEKETQILRKRVAACQSHVKVVTCFDVKAPLQVSTSLQEMREEKSKAATIDGDDDDDPSVRRTEPNQSQSYMSDLSPNTLRYFNNCCTTECESAYDIMLATTLNPNQGQTQESELF</sequence>
<feature type="compositionally biased region" description="Polar residues" evidence="6">
    <location>
        <begin position="1690"/>
        <end position="1707"/>
    </location>
</feature>
<dbReference type="GO" id="GO:0005524">
    <property type="term" value="F:ATP binding"/>
    <property type="evidence" value="ECO:0007669"/>
    <property type="project" value="UniProtKB-UniRule"/>
</dbReference>
<dbReference type="GO" id="GO:0015630">
    <property type="term" value="C:microtubule cytoskeleton"/>
    <property type="evidence" value="ECO:0007669"/>
    <property type="project" value="UniProtKB-ARBA"/>
</dbReference>
<proteinExistence type="inferred from homology"/>
<evidence type="ECO:0000256" key="3">
    <source>
        <dbReference type="ARBA" id="ARBA00022840"/>
    </source>
</evidence>
<feature type="region of interest" description="Disordered" evidence="6">
    <location>
        <begin position="1897"/>
        <end position="2015"/>
    </location>
</feature>
<feature type="region of interest" description="Disordered" evidence="6">
    <location>
        <begin position="2144"/>
        <end position="2181"/>
    </location>
</feature>
<dbReference type="InterPro" id="IPR027417">
    <property type="entry name" value="P-loop_NTPase"/>
</dbReference>
<dbReference type="STRING" id="6832.A0A553NUF3"/>
<comment type="subcellular location">
    <subcellularLocation>
        <location evidence="1">Cytoplasm</location>
        <location evidence="1">Cytoskeleton</location>
    </subcellularLocation>
</comment>
<feature type="compositionally biased region" description="Basic and acidic residues" evidence="6">
    <location>
        <begin position="1675"/>
        <end position="1689"/>
    </location>
</feature>
<dbReference type="SMART" id="SM00129">
    <property type="entry name" value="KISc"/>
    <property type="match status" value="1"/>
</dbReference>
<comment type="caution">
    <text evidence="8">The sequence shown here is derived from an EMBL/GenBank/DDBJ whole genome shotgun (WGS) entry which is preliminary data.</text>
</comment>
<evidence type="ECO:0000256" key="1">
    <source>
        <dbReference type="ARBA" id="ARBA00004245"/>
    </source>
</evidence>
<dbReference type="InterPro" id="IPR027640">
    <property type="entry name" value="Kinesin-like_fam"/>
</dbReference>
<feature type="region of interest" description="Disordered" evidence="6">
    <location>
        <begin position="188"/>
        <end position="211"/>
    </location>
</feature>
<protein>
    <recommendedName>
        <fullName evidence="7">Kinesin motor domain-containing protein</fullName>
    </recommendedName>
</protein>
<feature type="compositionally biased region" description="Basic and acidic residues" evidence="6">
    <location>
        <begin position="1468"/>
        <end position="1477"/>
    </location>
</feature>
<feature type="domain" description="Kinesin motor" evidence="7">
    <location>
        <begin position="50"/>
        <end position="194"/>
    </location>
</feature>
<feature type="compositionally biased region" description="Low complexity" evidence="6">
    <location>
        <begin position="1904"/>
        <end position="1916"/>
    </location>
</feature>
<feature type="compositionally biased region" description="Polar residues" evidence="6">
    <location>
        <begin position="1124"/>
        <end position="1141"/>
    </location>
</feature>
<feature type="compositionally biased region" description="Basic and acidic residues" evidence="6">
    <location>
        <begin position="1224"/>
        <end position="1236"/>
    </location>
</feature>
<feature type="region of interest" description="Disordered" evidence="6">
    <location>
        <begin position="885"/>
        <end position="952"/>
    </location>
</feature>
<dbReference type="Gene3D" id="3.40.850.10">
    <property type="entry name" value="Kinesin motor domain"/>
    <property type="match status" value="2"/>
</dbReference>
<feature type="compositionally biased region" description="Polar residues" evidence="6">
    <location>
        <begin position="1259"/>
        <end position="1270"/>
    </location>
</feature>
<feature type="region of interest" description="Disordered" evidence="6">
    <location>
        <begin position="234"/>
        <end position="261"/>
    </location>
</feature>
<feature type="region of interest" description="Disordered" evidence="6">
    <location>
        <begin position="1603"/>
        <end position="1648"/>
    </location>
</feature>
<dbReference type="InterPro" id="IPR001752">
    <property type="entry name" value="Kinesin_motor_dom"/>
</dbReference>
<keyword evidence="4" id="KW-0206">Cytoskeleton</keyword>
<feature type="region of interest" description="Disordered" evidence="6">
    <location>
        <begin position="1212"/>
        <end position="1270"/>
    </location>
</feature>
<organism evidence="8 9">
    <name type="scientific">Tigriopus californicus</name>
    <name type="common">Marine copepod</name>
    <dbReference type="NCBI Taxonomy" id="6832"/>
    <lineage>
        <taxon>Eukaryota</taxon>
        <taxon>Metazoa</taxon>
        <taxon>Ecdysozoa</taxon>
        <taxon>Arthropoda</taxon>
        <taxon>Crustacea</taxon>
        <taxon>Multicrustacea</taxon>
        <taxon>Hexanauplia</taxon>
        <taxon>Copepoda</taxon>
        <taxon>Harpacticoida</taxon>
        <taxon>Harpacticidae</taxon>
        <taxon>Tigriopus</taxon>
    </lineage>
</organism>
<keyword evidence="3 5" id="KW-0067">ATP-binding</keyword>
<gene>
    <name evidence="8" type="ORF">TCAL_04425</name>
</gene>
<feature type="region of interest" description="Disordered" evidence="6">
    <location>
        <begin position="566"/>
        <end position="595"/>
    </location>
</feature>
<dbReference type="Proteomes" id="UP000318571">
    <property type="component" value="Chromosome 1"/>
</dbReference>
<feature type="region of interest" description="Disordered" evidence="6">
    <location>
        <begin position="1466"/>
        <end position="1497"/>
    </location>
</feature>
<feature type="region of interest" description="Disordered" evidence="6">
    <location>
        <begin position="1123"/>
        <end position="1169"/>
    </location>
</feature>
<feature type="region of interest" description="Disordered" evidence="6">
    <location>
        <begin position="1675"/>
        <end position="1707"/>
    </location>
</feature>
<feature type="compositionally biased region" description="Low complexity" evidence="6">
    <location>
        <begin position="1838"/>
        <end position="1852"/>
    </location>
</feature>
<evidence type="ECO:0000256" key="6">
    <source>
        <dbReference type="SAM" id="MobiDB-lite"/>
    </source>
</evidence>
<feature type="compositionally biased region" description="Low complexity" evidence="6">
    <location>
        <begin position="1303"/>
        <end position="1319"/>
    </location>
</feature>
<dbReference type="PANTHER" id="PTHR21608:SF7">
    <property type="entry name" value="KINESIN-LIKE PROTEIN CG14535"/>
    <property type="match status" value="1"/>
</dbReference>
<dbReference type="GO" id="GO:0007018">
    <property type="term" value="P:microtubule-based movement"/>
    <property type="evidence" value="ECO:0007669"/>
    <property type="project" value="InterPro"/>
</dbReference>
<dbReference type="PROSITE" id="PS50067">
    <property type="entry name" value="KINESIN_MOTOR_2"/>
    <property type="match status" value="2"/>
</dbReference>
<name>A0A553NUF3_TIGCA</name>
<dbReference type="GO" id="GO:0008017">
    <property type="term" value="F:microtubule binding"/>
    <property type="evidence" value="ECO:0007669"/>
    <property type="project" value="InterPro"/>
</dbReference>
<dbReference type="OMA" id="IAWLFRC"/>
<keyword evidence="9" id="KW-1185">Reference proteome</keyword>
<keyword evidence="5" id="KW-0505">Motor protein</keyword>
<dbReference type="PANTHER" id="PTHR21608">
    <property type="entry name" value="KINESIN-LIKE PROTEIN CG14535"/>
    <property type="match status" value="1"/>
</dbReference>
<feature type="region of interest" description="Disordered" evidence="6">
    <location>
        <begin position="1741"/>
        <end position="1854"/>
    </location>
</feature>
<feature type="compositionally biased region" description="Basic residues" evidence="6">
    <location>
        <begin position="1968"/>
        <end position="1987"/>
    </location>
</feature>
<evidence type="ECO:0000256" key="5">
    <source>
        <dbReference type="PROSITE-ProRule" id="PRU00283"/>
    </source>
</evidence>
<feature type="domain" description="Kinesin motor" evidence="7">
    <location>
        <begin position="400"/>
        <end position="759"/>
    </location>
</feature>
<evidence type="ECO:0000313" key="9">
    <source>
        <dbReference type="Proteomes" id="UP000318571"/>
    </source>
</evidence>
<feature type="compositionally biased region" description="Basic residues" evidence="6">
    <location>
        <begin position="755"/>
        <end position="765"/>
    </location>
</feature>
<feature type="region of interest" description="Disordered" evidence="6">
    <location>
        <begin position="813"/>
        <end position="836"/>
    </location>
</feature>
<feature type="compositionally biased region" description="Basic and acidic residues" evidence="6">
    <location>
        <begin position="1786"/>
        <end position="1795"/>
    </location>
</feature>
<feature type="binding site" evidence="5">
    <location>
        <begin position="146"/>
        <end position="153"/>
    </location>
    <ligand>
        <name>ATP</name>
        <dbReference type="ChEBI" id="CHEBI:30616"/>
    </ligand>
</feature>
<evidence type="ECO:0000256" key="4">
    <source>
        <dbReference type="ARBA" id="ARBA00023212"/>
    </source>
</evidence>
<feature type="binding site" evidence="5">
    <location>
        <begin position="496"/>
        <end position="503"/>
    </location>
    <ligand>
        <name>ATP</name>
        <dbReference type="ChEBI" id="CHEBI:30616"/>
    </ligand>
</feature>
<keyword evidence="4" id="KW-0963">Cytoplasm</keyword>
<feature type="compositionally biased region" description="Low complexity" evidence="6">
    <location>
        <begin position="1749"/>
        <end position="1766"/>
    </location>
</feature>
<dbReference type="EMBL" id="VCGU01000010">
    <property type="protein sequence ID" value="TRY69061.1"/>
    <property type="molecule type" value="Genomic_DNA"/>
</dbReference>
<keyword evidence="2 5" id="KW-0547">Nucleotide-binding</keyword>
<feature type="compositionally biased region" description="Gly residues" evidence="6">
    <location>
        <begin position="234"/>
        <end position="251"/>
    </location>
</feature>
<comment type="similarity">
    <text evidence="5">Belongs to the TRAFAC class myosin-kinesin ATPase superfamily. Kinesin family.</text>
</comment>
<dbReference type="SUPFAM" id="SSF52540">
    <property type="entry name" value="P-loop containing nucleoside triphosphate hydrolases"/>
    <property type="match status" value="2"/>
</dbReference>
<feature type="compositionally biased region" description="Gly residues" evidence="6">
    <location>
        <begin position="1631"/>
        <end position="1641"/>
    </location>
</feature>
<evidence type="ECO:0000256" key="2">
    <source>
        <dbReference type="ARBA" id="ARBA00022741"/>
    </source>
</evidence>